<dbReference type="Pfam" id="PF21467">
    <property type="entry name" value="BetaGal_gal-bd"/>
    <property type="match status" value="1"/>
</dbReference>
<dbReference type="Pfam" id="PF01301">
    <property type="entry name" value="Glyco_hydro_35"/>
    <property type="match status" value="1"/>
</dbReference>
<gene>
    <name evidence="9" type="ORF">OFUS_LOCUS15460</name>
</gene>
<proteinExistence type="inferred from homology"/>
<comment type="catalytic activity">
    <reaction evidence="4">
        <text>Hydrolysis of terminal non-reducing beta-D-galactose residues in beta-D-galactosides.</text>
        <dbReference type="EC" id="3.2.1.23"/>
    </reaction>
</comment>
<protein>
    <recommendedName>
        <fullName evidence="4">Beta-galactosidase</fullName>
        <ecNumber evidence="4">3.2.1.23</ecNumber>
    </recommendedName>
</protein>
<dbReference type="GO" id="GO:0004565">
    <property type="term" value="F:beta-galactosidase activity"/>
    <property type="evidence" value="ECO:0007669"/>
    <property type="project" value="UniProtKB-EC"/>
</dbReference>
<evidence type="ECO:0000313" key="10">
    <source>
        <dbReference type="Proteomes" id="UP000749559"/>
    </source>
</evidence>
<dbReference type="PRINTS" id="PR00742">
    <property type="entry name" value="GLHYDRLASE35"/>
</dbReference>
<evidence type="ECO:0000313" key="9">
    <source>
        <dbReference type="EMBL" id="CAH1790222.1"/>
    </source>
</evidence>
<feature type="domain" description="Beta-galactosidase 1-like first all-beta" evidence="7">
    <location>
        <begin position="395"/>
        <end position="501"/>
    </location>
</feature>
<dbReference type="InterPro" id="IPR048913">
    <property type="entry name" value="BetaGal_gal-bd"/>
</dbReference>
<dbReference type="InterPro" id="IPR019801">
    <property type="entry name" value="Glyco_hydro_35_CS"/>
</dbReference>
<dbReference type="PIRSF" id="PIRSF006336">
    <property type="entry name" value="B-gal"/>
    <property type="match status" value="1"/>
</dbReference>
<name>A0A8J1XSA5_OWEFU</name>
<dbReference type="Gene3D" id="2.60.120.260">
    <property type="entry name" value="Galactose-binding domain-like"/>
    <property type="match status" value="2"/>
</dbReference>
<comment type="similarity">
    <text evidence="1 5">Belongs to the glycosyl hydrolase 35 family.</text>
</comment>
<dbReference type="InterPro" id="IPR031330">
    <property type="entry name" value="Gly_Hdrlase_35_cat"/>
</dbReference>
<evidence type="ECO:0000256" key="5">
    <source>
        <dbReference type="RuleBase" id="RU003679"/>
    </source>
</evidence>
<evidence type="ECO:0000256" key="2">
    <source>
        <dbReference type="ARBA" id="ARBA00022801"/>
    </source>
</evidence>
<dbReference type="InterPro" id="IPR017853">
    <property type="entry name" value="GH"/>
</dbReference>
<dbReference type="GO" id="GO:0005975">
    <property type="term" value="P:carbohydrate metabolic process"/>
    <property type="evidence" value="ECO:0007669"/>
    <property type="project" value="InterPro"/>
</dbReference>
<evidence type="ECO:0000256" key="3">
    <source>
        <dbReference type="ARBA" id="ARBA00023295"/>
    </source>
</evidence>
<dbReference type="OrthoDB" id="1657402at2759"/>
<feature type="domain" description="Glycoside hydrolase 35 catalytic" evidence="6">
    <location>
        <begin position="11"/>
        <end position="335"/>
    </location>
</feature>
<evidence type="ECO:0000256" key="1">
    <source>
        <dbReference type="ARBA" id="ARBA00009809"/>
    </source>
</evidence>
<dbReference type="PANTHER" id="PTHR23421">
    <property type="entry name" value="BETA-GALACTOSIDASE RELATED"/>
    <property type="match status" value="1"/>
</dbReference>
<dbReference type="AlphaFoldDB" id="A0A8J1XSA5"/>
<dbReference type="InterPro" id="IPR048912">
    <property type="entry name" value="BetaGal1-like_ABD1"/>
</dbReference>
<dbReference type="SUPFAM" id="SSF49785">
    <property type="entry name" value="Galactose-binding domain-like"/>
    <property type="match status" value="1"/>
</dbReference>
<dbReference type="Pfam" id="PF21317">
    <property type="entry name" value="BetaGal_ABD_1"/>
    <property type="match status" value="1"/>
</dbReference>
<dbReference type="EMBL" id="CAIIXF020000007">
    <property type="protein sequence ID" value="CAH1790222.1"/>
    <property type="molecule type" value="Genomic_DNA"/>
</dbReference>
<feature type="domain" description="Beta-galactosidase galactose-binding" evidence="8">
    <location>
        <begin position="531"/>
        <end position="589"/>
    </location>
</feature>
<dbReference type="InterPro" id="IPR008979">
    <property type="entry name" value="Galactose-bd-like_sf"/>
</dbReference>
<organism evidence="9 10">
    <name type="scientific">Owenia fusiformis</name>
    <name type="common">Polychaete worm</name>
    <dbReference type="NCBI Taxonomy" id="6347"/>
    <lineage>
        <taxon>Eukaryota</taxon>
        <taxon>Metazoa</taxon>
        <taxon>Spiralia</taxon>
        <taxon>Lophotrochozoa</taxon>
        <taxon>Annelida</taxon>
        <taxon>Polychaeta</taxon>
        <taxon>Sedentaria</taxon>
        <taxon>Canalipalpata</taxon>
        <taxon>Sabellida</taxon>
        <taxon>Oweniida</taxon>
        <taxon>Oweniidae</taxon>
        <taxon>Owenia</taxon>
    </lineage>
</organism>
<dbReference type="Proteomes" id="UP000749559">
    <property type="component" value="Unassembled WGS sequence"/>
</dbReference>
<dbReference type="Gene3D" id="3.20.20.80">
    <property type="entry name" value="Glycosidases"/>
    <property type="match status" value="1"/>
</dbReference>
<keyword evidence="10" id="KW-1185">Reference proteome</keyword>
<dbReference type="InterPro" id="IPR026283">
    <property type="entry name" value="B-gal_1-like"/>
</dbReference>
<evidence type="ECO:0000259" key="7">
    <source>
        <dbReference type="Pfam" id="PF21317"/>
    </source>
</evidence>
<dbReference type="SUPFAM" id="SSF51445">
    <property type="entry name" value="(Trans)glycosidases"/>
    <property type="match status" value="1"/>
</dbReference>
<reference evidence="9" key="1">
    <citation type="submission" date="2022-03" db="EMBL/GenBank/DDBJ databases">
        <authorList>
            <person name="Martin C."/>
        </authorList>
    </citation>
    <scope>NUCLEOTIDE SEQUENCE</scope>
</reference>
<evidence type="ECO:0000259" key="6">
    <source>
        <dbReference type="Pfam" id="PF01301"/>
    </source>
</evidence>
<dbReference type="InterPro" id="IPR001944">
    <property type="entry name" value="Glycoside_Hdrlase_35"/>
</dbReference>
<dbReference type="PROSITE" id="PS01182">
    <property type="entry name" value="GLYCOSYL_HYDROL_F35"/>
    <property type="match status" value="1"/>
</dbReference>
<keyword evidence="3 4" id="KW-0326">Glycosidase</keyword>
<dbReference type="FunFam" id="3.20.20.80:FF:000036">
    <property type="entry name" value="Beta-galactosidase"/>
    <property type="match status" value="1"/>
</dbReference>
<keyword evidence="2 4" id="KW-0378">Hydrolase</keyword>
<comment type="caution">
    <text evidence="9">The sequence shown here is derived from an EMBL/GenBank/DDBJ whole genome shotgun (WGS) entry which is preliminary data.</text>
</comment>
<dbReference type="FunFam" id="2.60.120.260:FF:000049">
    <property type="entry name" value="Beta-galactosidase"/>
    <property type="match status" value="1"/>
</dbReference>
<evidence type="ECO:0000259" key="8">
    <source>
        <dbReference type="Pfam" id="PF21467"/>
    </source>
</evidence>
<dbReference type="EC" id="3.2.1.23" evidence="4"/>
<evidence type="ECO:0000256" key="4">
    <source>
        <dbReference type="RuleBase" id="RU000675"/>
    </source>
</evidence>
<accession>A0A8J1XSA5</accession>
<sequence length="630" mass="71833">MSTALEARERSFFLNGEKLVLVSGAVHYFRIVPEYWRDRLIKMKACGLNAVETYVPWNLHEEVRGEFNFEGMLDVRKFIQIAQEVGLLVLFRPGPYICGEWDFGGLPSWLLHDPEMKVRSSYKPYTDAVGAYFGKLLPLVEDLQFSKGGPIVAMQVENEYGSYGNDKEYISFLKATMEKYKMTELFFTSENGMGVQRDNLPGVLVTANFQEYDHGYMIFEYLKNIKQPDMPLMVMEFWTGWFDHWTEKHHVWKSKEFKKVLDYILSEGSSVNFYMFHGGTNFGWMNGANEGLGATNEAGKEPYRADVTSYDYDAPLAENGDVTEKFHLIKELVQKYLPNQVTSLPDLPPNIPSTTYGKLSMTSYLNMNDLLTFIKQIESKKVVPMEMLDINNGGGQSFGFILYRTTISQGKQVKLTGTVKDRAIVYLNGEQIDVLDCTVEDHVIPLELASGENTLEILVENMGRVNYGDFQSPILNDQRKGLRNDVQLDGKVINSWIIFPMEFKKSFLQDISESFKWMNSDSSVNVLKSPRLFKATLDISSTPQDTYIDMQGWDKGNVFVNGFNLGRYWEIGPQQTLYIPAPLLKEGQNEIQVFELSKTNGGLVTFCDKPNLGELAEHTSDFDNTIVIQS</sequence>